<keyword evidence="4" id="KW-1003">Cell membrane</keyword>
<dbReference type="PANTHER" id="PTHR30046">
    <property type="entry name" value="FLAGELLAR M-RING PROTEIN"/>
    <property type="match status" value="1"/>
</dbReference>
<name>A0A2G4YSE1_9PROT</name>
<evidence type="ECO:0000256" key="9">
    <source>
        <dbReference type="PIRNR" id="PIRNR004862"/>
    </source>
</evidence>
<dbReference type="FunCoup" id="A0A2G4YSE1">
    <property type="interactions" value="108"/>
</dbReference>
<evidence type="ECO:0000256" key="3">
    <source>
        <dbReference type="ARBA" id="ARBA00007971"/>
    </source>
</evidence>
<evidence type="ECO:0000256" key="7">
    <source>
        <dbReference type="ARBA" id="ARBA00023136"/>
    </source>
</evidence>
<dbReference type="Pfam" id="PF01514">
    <property type="entry name" value="YscJ_FliF"/>
    <property type="match status" value="1"/>
</dbReference>
<dbReference type="PIRSF" id="PIRSF004862">
    <property type="entry name" value="FliF"/>
    <property type="match status" value="1"/>
</dbReference>
<dbReference type="GO" id="GO:0005886">
    <property type="term" value="C:plasma membrane"/>
    <property type="evidence" value="ECO:0007669"/>
    <property type="project" value="UniProtKB-SubCell"/>
</dbReference>
<evidence type="ECO:0000256" key="8">
    <source>
        <dbReference type="ARBA" id="ARBA00023143"/>
    </source>
</evidence>
<feature type="compositionally biased region" description="Polar residues" evidence="10">
    <location>
        <begin position="287"/>
        <end position="303"/>
    </location>
</feature>
<keyword evidence="14" id="KW-0282">Flagellum</keyword>
<dbReference type="InParanoid" id="A0A2G4YSE1"/>
<evidence type="ECO:0000313" key="14">
    <source>
        <dbReference type="EMBL" id="PHZ85261.1"/>
    </source>
</evidence>
<dbReference type="Pfam" id="PF08345">
    <property type="entry name" value="YscJ_FliF_C"/>
    <property type="match status" value="1"/>
</dbReference>
<feature type="region of interest" description="Disordered" evidence="10">
    <location>
        <begin position="274"/>
        <end position="338"/>
    </location>
</feature>
<feature type="domain" description="Flagellar M-ring C-terminal" evidence="13">
    <location>
        <begin position="252"/>
        <end position="418"/>
    </location>
</feature>
<dbReference type="InterPro" id="IPR045851">
    <property type="entry name" value="AMP-bd_C_sf"/>
</dbReference>
<organism evidence="14 15">
    <name type="scientific">Paremcibacter congregatus</name>
    <dbReference type="NCBI Taxonomy" id="2043170"/>
    <lineage>
        <taxon>Bacteria</taxon>
        <taxon>Pseudomonadati</taxon>
        <taxon>Pseudomonadota</taxon>
        <taxon>Alphaproteobacteria</taxon>
        <taxon>Emcibacterales</taxon>
        <taxon>Emcibacteraceae</taxon>
        <taxon>Paremcibacter</taxon>
    </lineage>
</organism>
<evidence type="ECO:0000259" key="13">
    <source>
        <dbReference type="Pfam" id="PF08345"/>
    </source>
</evidence>
<evidence type="ECO:0000259" key="12">
    <source>
        <dbReference type="Pfam" id="PF01514"/>
    </source>
</evidence>
<keyword evidence="15" id="KW-1185">Reference proteome</keyword>
<dbReference type="Gene3D" id="3.30.300.30">
    <property type="match status" value="1"/>
</dbReference>
<dbReference type="InterPro" id="IPR013556">
    <property type="entry name" value="Flag_M-ring_C"/>
</dbReference>
<keyword evidence="5 11" id="KW-0812">Transmembrane</keyword>
<feature type="transmembrane region" description="Helical" evidence="11">
    <location>
        <begin position="20"/>
        <end position="41"/>
    </location>
</feature>
<comment type="function">
    <text evidence="9">The M ring may be actively involved in energy transduction.</text>
</comment>
<dbReference type="InterPro" id="IPR000067">
    <property type="entry name" value="FlgMring_FliF"/>
</dbReference>
<keyword evidence="6 11" id="KW-1133">Transmembrane helix</keyword>
<dbReference type="EMBL" id="PDEM01000016">
    <property type="protein sequence ID" value="PHZ85261.1"/>
    <property type="molecule type" value="Genomic_DNA"/>
</dbReference>
<dbReference type="GO" id="GO:0003774">
    <property type="term" value="F:cytoskeletal motor activity"/>
    <property type="evidence" value="ECO:0007669"/>
    <property type="project" value="InterPro"/>
</dbReference>
<comment type="similarity">
    <text evidence="3 9">Belongs to the FliF family.</text>
</comment>
<dbReference type="AlphaFoldDB" id="A0A2G4YSE1"/>
<keyword evidence="8 9" id="KW-0975">Bacterial flagellum</keyword>
<evidence type="ECO:0000256" key="6">
    <source>
        <dbReference type="ARBA" id="ARBA00022989"/>
    </source>
</evidence>
<evidence type="ECO:0000256" key="1">
    <source>
        <dbReference type="ARBA" id="ARBA00004117"/>
    </source>
</evidence>
<sequence length="571" mass="61313">MLGNVIVNGLAEFFKTLGPARLAAMATVAAITIGFFIFLSIRLSTPTMSLLFSGLDLSDSSKIVQTLEAQAIPYELVGDGSTILVPDDQVNRIRIAVAEQGLTSGGSVGNEIFDRGDSLGATSFVQNINRLRALEGELARTIQSIDKVTSARIHLVMPERRLFSNENREATASIFIKTSSGRLPRNQIMAIQNLVAAAVPDLQPERISIVDQKGSLLARGSSEDVTSLLALSLEEKKISMESRLRGQIETLLEKTVGLGNVRAEVSAELDLNRITSNTEEYDPDSQVARSENTSEQISTNQENAEAESVSVANNLPDQTETQQEPGVKSQTNDSTTTSTVNYEISKTIRTQIHEAGTIKKISVAVLVDGTYQDAGDGSAPAYQARSQADLDNLKQLVESTIGFDAERGDTVDIVNMQFAAVDYGEAAAEESLFDFSKADIMRFIELGGLMLIGILVIFFALRPLIKFLTAPPVTYVPNPALEGGAQGQLPPGQAQQQAALSAPANEPISLLDDDGKQLPSREVAKRAGIDSAIDVAAVEGKIQATALKKVGELVERHPEESVAVVRGWLYG</sequence>
<dbReference type="InterPro" id="IPR043427">
    <property type="entry name" value="YscJ/FliF"/>
</dbReference>
<keyword evidence="14" id="KW-0966">Cell projection</keyword>
<protein>
    <recommendedName>
        <fullName evidence="9">Flagellar M-ring protein</fullName>
    </recommendedName>
</protein>
<dbReference type="GO" id="GO:0071973">
    <property type="term" value="P:bacterial-type flagellum-dependent cell motility"/>
    <property type="evidence" value="ECO:0007669"/>
    <property type="project" value="InterPro"/>
</dbReference>
<proteinExistence type="inferred from homology"/>
<gene>
    <name evidence="14" type="primary">fliF</name>
    <name evidence="14" type="ORF">CRD36_07600</name>
</gene>
<reference evidence="14 15" key="1">
    <citation type="submission" date="2017-10" db="EMBL/GenBank/DDBJ databases">
        <title>Frigbacter circumglobatus gen. nov. sp. nov., isolated from sediment cultured in situ.</title>
        <authorList>
            <person name="Zhao Z."/>
        </authorList>
    </citation>
    <scope>NUCLEOTIDE SEQUENCE [LARGE SCALE GENOMIC DNA]</scope>
    <source>
        <strain evidence="14 15">ZYL</strain>
    </source>
</reference>
<dbReference type="PANTHER" id="PTHR30046:SF0">
    <property type="entry name" value="FLAGELLAR M-RING PROTEIN"/>
    <property type="match status" value="1"/>
</dbReference>
<dbReference type="NCBIfam" id="TIGR00206">
    <property type="entry name" value="fliF"/>
    <property type="match status" value="1"/>
</dbReference>
<accession>A0A2G4YSE1</accession>
<keyword evidence="14" id="KW-0969">Cilium</keyword>
<dbReference type="PRINTS" id="PR01009">
    <property type="entry name" value="FLGMRINGFLIF"/>
</dbReference>
<evidence type="ECO:0000256" key="2">
    <source>
        <dbReference type="ARBA" id="ARBA00004651"/>
    </source>
</evidence>
<feature type="domain" description="Flagellar M-ring N-terminal" evidence="12">
    <location>
        <begin position="44"/>
        <end position="218"/>
    </location>
</feature>
<dbReference type="InterPro" id="IPR006182">
    <property type="entry name" value="FliF_N_dom"/>
</dbReference>
<evidence type="ECO:0000256" key="10">
    <source>
        <dbReference type="SAM" id="MobiDB-lite"/>
    </source>
</evidence>
<evidence type="ECO:0000256" key="5">
    <source>
        <dbReference type="ARBA" id="ARBA00022692"/>
    </source>
</evidence>
<feature type="transmembrane region" description="Helical" evidence="11">
    <location>
        <begin position="443"/>
        <end position="461"/>
    </location>
</feature>
<evidence type="ECO:0000256" key="11">
    <source>
        <dbReference type="SAM" id="Phobius"/>
    </source>
</evidence>
<dbReference type="GO" id="GO:0009431">
    <property type="term" value="C:bacterial-type flagellum basal body, MS ring"/>
    <property type="evidence" value="ECO:0007669"/>
    <property type="project" value="InterPro"/>
</dbReference>
<comment type="caution">
    <text evidence="14">The sequence shown here is derived from an EMBL/GenBank/DDBJ whole genome shotgun (WGS) entry which is preliminary data.</text>
</comment>
<evidence type="ECO:0000256" key="4">
    <source>
        <dbReference type="ARBA" id="ARBA00022475"/>
    </source>
</evidence>
<dbReference type="OrthoDB" id="9807026at2"/>
<feature type="compositionally biased region" description="Polar residues" evidence="10">
    <location>
        <begin position="310"/>
        <end position="338"/>
    </location>
</feature>
<evidence type="ECO:0000313" key="15">
    <source>
        <dbReference type="Proteomes" id="UP000229730"/>
    </source>
</evidence>
<dbReference type="Proteomes" id="UP000229730">
    <property type="component" value="Unassembled WGS sequence"/>
</dbReference>
<comment type="subcellular location">
    <subcellularLocation>
        <location evidence="1 9">Bacterial flagellum basal body</location>
    </subcellularLocation>
    <subcellularLocation>
        <location evidence="2">Cell membrane</location>
        <topology evidence="2">Multi-pass membrane protein</topology>
    </subcellularLocation>
</comment>
<keyword evidence="7 11" id="KW-0472">Membrane</keyword>